<evidence type="ECO:0000256" key="6">
    <source>
        <dbReference type="ARBA" id="ARBA00023049"/>
    </source>
</evidence>
<evidence type="ECO:0000256" key="2">
    <source>
        <dbReference type="ARBA" id="ARBA00022670"/>
    </source>
</evidence>
<feature type="binding site" evidence="9">
    <location>
        <position position="232"/>
    </location>
    <ligand>
        <name>Zn(2+)</name>
        <dbReference type="ChEBI" id="CHEBI:29105"/>
        <note>catalytic</note>
    </ligand>
</feature>
<dbReference type="EMBL" id="SUNJ01007111">
    <property type="protein sequence ID" value="TPP62261.1"/>
    <property type="molecule type" value="Genomic_DNA"/>
</dbReference>
<organism evidence="11 12">
    <name type="scientific">Fasciola gigantica</name>
    <name type="common">Giant liver fluke</name>
    <dbReference type="NCBI Taxonomy" id="46835"/>
    <lineage>
        <taxon>Eukaryota</taxon>
        <taxon>Metazoa</taxon>
        <taxon>Spiralia</taxon>
        <taxon>Lophotrochozoa</taxon>
        <taxon>Platyhelminthes</taxon>
        <taxon>Trematoda</taxon>
        <taxon>Digenea</taxon>
        <taxon>Plagiorchiida</taxon>
        <taxon>Echinostomata</taxon>
        <taxon>Echinostomatoidea</taxon>
        <taxon>Fasciolidae</taxon>
        <taxon>Fasciola</taxon>
    </lineage>
</organism>
<dbReference type="FunFam" id="3.90.132.10:FF:000001">
    <property type="entry name" value="leishmanolysin-like peptidase isoform X2"/>
    <property type="match status" value="1"/>
</dbReference>
<evidence type="ECO:0000313" key="11">
    <source>
        <dbReference type="EMBL" id="TPP62261.1"/>
    </source>
</evidence>
<keyword evidence="6 9" id="KW-0482">Metalloprotease</keyword>
<dbReference type="SUPFAM" id="SSF55486">
    <property type="entry name" value="Metalloproteases ('zincins'), catalytic domain"/>
    <property type="match status" value="1"/>
</dbReference>
<evidence type="ECO:0000256" key="3">
    <source>
        <dbReference type="ARBA" id="ARBA00022723"/>
    </source>
</evidence>
<protein>
    <recommendedName>
        <fullName evidence="7 10">Leishmanolysin-like peptidase</fullName>
        <ecNumber evidence="10">3.4.24.-</ecNumber>
    </recommendedName>
</protein>
<dbReference type="STRING" id="46835.A0A504YPN1"/>
<dbReference type="OrthoDB" id="527990at2759"/>
<feature type="binding site" evidence="9">
    <location>
        <position position="339"/>
    </location>
    <ligand>
        <name>Zn(2+)</name>
        <dbReference type="ChEBI" id="CHEBI:29105"/>
        <note>catalytic</note>
    </ligand>
</feature>
<feature type="binding site" evidence="9">
    <location>
        <position position="236"/>
    </location>
    <ligand>
        <name>Zn(2+)</name>
        <dbReference type="ChEBI" id="CHEBI:29105"/>
        <note>catalytic</note>
    </ligand>
</feature>
<feature type="signal peptide" evidence="10">
    <location>
        <begin position="1"/>
        <end position="24"/>
    </location>
</feature>
<evidence type="ECO:0000256" key="7">
    <source>
        <dbReference type="ARBA" id="ARBA00039717"/>
    </source>
</evidence>
<evidence type="ECO:0000313" key="12">
    <source>
        <dbReference type="Proteomes" id="UP000316759"/>
    </source>
</evidence>
<dbReference type="PANTHER" id="PTHR10942:SF0">
    <property type="entry name" value="LEISHMANOLYSIN-LIKE PEPTIDASE"/>
    <property type="match status" value="1"/>
</dbReference>
<proteinExistence type="inferred from homology"/>
<evidence type="ECO:0000256" key="10">
    <source>
        <dbReference type="RuleBase" id="RU366077"/>
    </source>
</evidence>
<dbReference type="PANTHER" id="PTHR10942">
    <property type="entry name" value="LEISHMANOLYSIN-LIKE PEPTIDASE"/>
    <property type="match status" value="1"/>
</dbReference>
<dbReference type="Proteomes" id="UP000316759">
    <property type="component" value="Unassembled WGS sequence"/>
</dbReference>
<name>A0A504YPN1_FASGI</name>
<keyword evidence="12" id="KW-1185">Reference proteome</keyword>
<accession>A0A504YPN1</accession>
<dbReference type="GO" id="GO:0004222">
    <property type="term" value="F:metalloendopeptidase activity"/>
    <property type="evidence" value="ECO:0007669"/>
    <property type="project" value="UniProtKB-UniRule"/>
</dbReference>
<comment type="cofactor">
    <cofactor evidence="9 10">
        <name>Zn(2+)</name>
        <dbReference type="ChEBI" id="CHEBI:29105"/>
    </cofactor>
    <text evidence="9 10">Binds 1 zinc ion per subunit.</text>
</comment>
<gene>
    <name evidence="11" type="ORF">FGIG_06689</name>
</gene>
<evidence type="ECO:0000256" key="4">
    <source>
        <dbReference type="ARBA" id="ARBA00022801"/>
    </source>
</evidence>
<evidence type="ECO:0000256" key="9">
    <source>
        <dbReference type="PIRSR" id="PIRSR601577-2"/>
    </source>
</evidence>
<sequence>MTQKYSRFCCSTILITCAVVITDGTMHTCWVPPPTDLKFASLLTSMSSSDHVGENMRITATYTNDFTKLANSEEFKEKVVTPALDFWSKALKVKHPPGGPLKISRDCKEGLKVTLKQINGASKDYCYQGCATVTNCYGTPVPSEFLDKCEAYVHGKQVVLDEGGPGASDSDYLLVVDSRQYPQCNAGTLAFASVCQLDSTSNRPILGYINFCPQKIYLTYPKSVVARVTALHELAHAFGFTPTMYAYMRDEKGNPRTPRKEGTGEPALGKYSNGIYIPSPNTLAQVNRRWVSVRGTTVQTRVLLKTPNVLRVARKHFGCDELDGIEMENQGGAGTVGAHFEKRIVLNEAMSGSVGSDARLSNLTLAFFEDSGWYTVDWSKAENYQWASNAGCDFLYNSCFEYIQKRTSAGKSAWPWCVDFKSEERRCLTYANAYGKCNLKKLDKPLPEINQYFSDVPGQPYSLVQYYGGADILTDYCPYTVAFLGNADSPSSYCSHTENQFYQDKLINRQGQTYGTGSRCFDHDNSVQWKSYQCNNLYEYQAEEATCHRFQCSPDQGLIVLMGEKEFVCPVQGGPVQIDSIGPVAFVTGRLICPECSSVCQNCPKSDVLPQTEVDERPENLPCPG</sequence>
<dbReference type="Gene3D" id="3.90.132.10">
    <property type="entry name" value="Leishmanolysin , domain 2"/>
    <property type="match status" value="1"/>
</dbReference>
<dbReference type="Pfam" id="PF01457">
    <property type="entry name" value="Peptidase_M8"/>
    <property type="match status" value="1"/>
</dbReference>
<feature type="active site" evidence="8">
    <location>
        <position position="233"/>
    </location>
</feature>
<dbReference type="Gene3D" id="3.10.170.20">
    <property type="match status" value="1"/>
</dbReference>
<dbReference type="GO" id="GO:0016020">
    <property type="term" value="C:membrane"/>
    <property type="evidence" value="ECO:0007669"/>
    <property type="project" value="InterPro"/>
</dbReference>
<keyword evidence="3 9" id="KW-0479">Metal-binding</keyword>
<dbReference type="Gene3D" id="2.10.55.10">
    <property type="entry name" value="Leishmanolysin domain 3"/>
    <property type="match status" value="1"/>
</dbReference>
<dbReference type="GO" id="GO:0007155">
    <property type="term" value="P:cell adhesion"/>
    <property type="evidence" value="ECO:0007669"/>
    <property type="project" value="InterPro"/>
</dbReference>
<dbReference type="GO" id="GO:0005737">
    <property type="term" value="C:cytoplasm"/>
    <property type="evidence" value="ECO:0007669"/>
    <property type="project" value="TreeGrafter"/>
</dbReference>
<reference evidence="11 12" key="1">
    <citation type="submission" date="2019-04" db="EMBL/GenBank/DDBJ databases">
        <title>Annotation for the trematode Fasciola gigantica.</title>
        <authorList>
            <person name="Choi Y.-J."/>
        </authorList>
    </citation>
    <scope>NUCLEOTIDE SEQUENCE [LARGE SCALE GENOMIC DNA]</scope>
    <source>
        <strain evidence="11">Uganda_cow_1</strain>
    </source>
</reference>
<dbReference type="GO" id="GO:0046872">
    <property type="term" value="F:metal ion binding"/>
    <property type="evidence" value="ECO:0007669"/>
    <property type="project" value="UniProtKB-KW"/>
</dbReference>
<dbReference type="InterPro" id="IPR001577">
    <property type="entry name" value="Peptidase_M8"/>
</dbReference>
<evidence type="ECO:0000256" key="1">
    <source>
        <dbReference type="ARBA" id="ARBA00005860"/>
    </source>
</evidence>
<feature type="chain" id="PRO_5023967052" description="Leishmanolysin-like peptidase" evidence="10">
    <location>
        <begin position="25"/>
        <end position="625"/>
    </location>
</feature>
<keyword evidence="5 9" id="KW-0862">Zinc</keyword>
<comment type="similarity">
    <text evidence="1 10">Belongs to the peptidase M8 family.</text>
</comment>
<keyword evidence="10" id="KW-0732">Signal</keyword>
<evidence type="ECO:0000256" key="8">
    <source>
        <dbReference type="PIRSR" id="PIRSR601577-1"/>
    </source>
</evidence>
<keyword evidence="4 10" id="KW-0378">Hydrolase</keyword>
<keyword evidence="2 10" id="KW-0645">Protease</keyword>
<evidence type="ECO:0000256" key="5">
    <source>
        <dbReference type="ARBA" id="ARBA00022833"/>
    </source>
</evidence>
<dbReference type="GO" id="GO:0006508">
    <property type="term" value="P:proteolysis"/>
    <property type="evidence" value="ECO:0007669"/>
    <property type="project" value="UniProtKB-KW"/>
</dbReference>
<comment type="caution">
    <text evidence="11">The sequence shown here is derived from an EMBL/GenBank/DDBJ whole genome shotgun (WGS) entry which is preliminary data.</text>
</comment>
<dbReference type="EC" id="3.4.24.-" evidence="10"/>
<dbReference type="AlphaFoldDB" id="A0A504YPN1"/>